<feature type="chain" id="PRO_5019750060" evidence="3">
    <location>
        <begin position="20"/>
        <end position="214"/>
    </location>
</feature>
<keyword evidence="1 2" id="KW-0195">Cyclin</keyword>
<dbReference type="SUPFAM" id="SSF47954">
    <property type="entry name" value="Cyclin-like"/>
    <property type="match status" value="1"/>
</dbReference>
<dbReference type="InterPro" id="IPR043198">
    <property type="entry name" value="Cyclin/Ssn8"/>
</dbReference>
<dbReference type="Ensembl" id="ENSAPLT00000036358.1">
    <property type="protein sequence ID" value="ENSAPLP00000023641.1"/>
    <property type="gene ID" value="ENSAPLG00000013992.2"/>
</dbReference>
<evidence type="ECO:0000256" key="2">
    <source>
        <dbReference type="RuleBase" id="RU000383"/>
    </source>
</evidence>
<dbReference type="Pfam" id="PF00134">
    <property type="entry name" value="Cyclin_N"/>
    <property type="match status" value="1"/>
</dbReference>
<dbReference type="GO" id="GO:0006357">
    <property type="term" value="P:regulation of transcription by RNA polymerase II"/>
    <property type="evidence" value="ECO:0007669"/>
    <property type="project" value="InterPro"/>
</dbReference>
<feature type="domain" description="Cyclin-like" evidence="4">
    <location>
        <begin position="62"/>
        <end position="161"/>
    </location>
</feature>
<dbReference type="InterPro" id="IPR013763">
    <property type="entry name" value="Cyclin-like_dom"/>
</dbReference>
<dbReference type="PANTHER" id="PTHR10026">
    <property type="entry name" value="CYCLIN"/>
    <property type="match status" value="1"/>
</dbReference>
<name>A0A493TCJ7_ANAPP</name>
<dbReference type="InterPro" id="IPR047321">
    <property type="entry name" value="CYCLIN_CCNT2_rpt1"/>
</dbReference>
<dbReference type="GO" id="GO:0016538">
    <property type="term" value="F:cyclin-dependent protein serine/threonine kinase regulator activity"/>
    <property type="evidence" value="ECO:0007669"/>
    <property type="project" value="InterPro"/>
</dbReference>
<evidence type="ECO:0000259" key="4">
    <source>
        <dbReference type="SMART" id="SM00385"/>
    </source>
</evidence>
<feature type="signal peptide" evidence="3">
    <location>
        <begin position="1"/>
        <end position="19"/>
    </location>
</feature>
<comment type="similarity">
    <text evidence="2">Belongs to the cyclin family.</text>
</comment>
<sequence>MFWFCFALIFFTPPVGINGRLSGGSTAASRWFFSREQLDNTPSRRCGVEADKELSYRQQAANLIQDMGQRLNVSQLTINTAIVYMHRFYMHHSFTKFNRNIISPTALFLAAKVEEQPRKLEHVIKVAHACLHPQEPLLDTKSDAYLQQAQELVILETIMLQTLGFEITIEHPHTDVVKCTQLVRGQWLLSPSVSPFFFFFTFLVKFIGDVICAI</sequence>
<dbReference type="Proteomes" id="UP000016666">
    <property type="component" value="Chromosome 7"/>
</dbReference>
<accession>A0A493TCJ7</accession>
<dbReference type="CDD" id="cd20596">
    <property type="entry name" value="CYCLIN_CCNT2_rpt1"/>
    <property type="match status" value="1"/>
</dbReference>
<evidence type="ECO:0000313" key="6">
    <source>
        <dbReference type="Proteomes" id="UP000016666"/>
    </source>
</evidence>
<proteinExistence type="inferred from homology"/>
<dbReference type="InterPro" id="IPR006671">
    <property type="entry name" value="Cyclin_N"/>
</dbReference>
<dbReference type="Gene3D" id="1.10.472.10">
    <property type="entry name" value="Cyclin-like"/>
    <property type="match status" value="1"/>
</dbReference>
<evidence type="ECO:0000256" key="1">
    <source>
        <dbReference type="ARBA" id="ARBA00023127"/>
    </source>
</evidence>
<evidence type="ECO:0000313" key="5">
    <source>
        <dbReference type="Ensembl" id="ENSAPLP00000023641.1"/>
    </source>
</evidence>
<dbReference type="FunFam" id="1.10.472.10:FF:000009">
    <property type="entry name" value="cyclin-T2 isoform X1"/>
    <property type="match status" value="1"/>
</dbReference>
<organism evidence="5 6">
    <name type="scientific">Anas platyrhynchos platyrhynchos</name>
    <name type="common">Northern mallard</name>
    <dbReference type="NCBI Taxonomy" id="8840"/>
    <lineage>
        <taxon>Eukaryota</taxon>
        <taxon>Metazoa</taxon>
        <taxon>Chordata</taxon>
        <taxon>Craniata</taxon>
        <taxon>Vertebrata</taxon>
        <taxon>Euteleostomi</taxon>
        <taxon>Archelosauria</taxon>
        <taxon>Archosauria</taxon>
        <taxon>Dinosauria</taxon>
        <taxon>Saurischia</taxon>
        <taxon>Theropoda</taxon>
        <taxon>Coelurosauria</taxon>
        <taxon>Aves</taxon>
        <taxon>Neognathae</taxon>
        <taxon>Galloanserae</taxon>
        <taxon>Anseriformes</taxon>
        <taxon>Anatidae</taxon>
        <taxon>Anatinae</taxon>
        <taxon>Anas</taxon>
    </lineage>
</organism>
<reference evidence="5" key="3">
    <citation type="submission" date="2025-09" db="UniProtKB">
        <authorList>
            <consortium name="Ensembl"/>
        </authorList>
    </citation>
    <scope>IDENTIFICATION</scope>
</reference>
<dbReference type="InterPro" id="IPR036915">
    <property type="entry name" value="Cyclin-like_sf"/>
</dbReference>
<gene>
    <name evidence="5" type="primary">CCNT2</name>
</gene>
<dbReference type="SMART" id="SM00385">
    <property type="entry name" value="CYCLIN"/>
    <property type="match status" value="1"/>
</dbReference>
<keyword evidence="6" id="KW-1185">Reference proteome</keyword>
<reference evidence="5 6" key="1">
    <citation type="submission" date="2017-10" db="EMBL/GenBank/DDBJ databases">
        <title>A new Pekin duck reference genome.</title>
        <authorList>
            <person name="Hou Z.-C."/>
            <person name="Zhou Z.-K."/>
            <person name="Zhu F."/>
            <person name="Hou S.-S."/>
        </authorList>
    </citation>
    <scope>NUCLEOTIDE SEQUENCE [LARGE SCALE GENOMIC DNA]</scope>
</reference>
<keyword evidence="3" id="KW-0732">Signal</keyword>
<reference evidence="5" key="2">
    <citation type="submission" date="2025-08" db="UniProtKB">
        <authorList>
            <consortium name="Ensembl"/>
        </authorList>
    </citation>
    <scope>IDENTIFICATION</scope>
</reference>
<protein>
    <submittedName>
        <fullName evidence="5">Cyclin T2</fullName>
    </submittedName>
</protein>
<evidence type="ECO:0000256" key="3">
    <source>
        <dbReference type="SAM" id="SignalP"/>
    </source>
</evidence>
<dbReference type="AlphaFoldDB" id="A0A493TCJ7"/>
<dbReference type="GeneTree" id="ENSGT00940000155759"/>